<accession>A0ABU0KV14</accession>
<sequence>MTSGVAFPASLEIQVRHEQSNIESDIPKRYRFLAAAIVLTPQ</sequence>
<gene>
    <name evidence="1" type="ORF">QOZ95_001388</name>
</gene>
<protein>
    <submittedName>
        <fullName evidence="1">Uncharacterized protein</fullName>
    </submittedName>
</protein>
<keyword evidence="2" id="KW-1185">Reference proteome</keyword>
<comment type="caution">
    <text evidence="1">The sequence shown here is derived from an EMBL/GenBank/DDBJ whole genome shotgun (WGS) entry which is preliminary data.</text>
</comment>
<organism evidence="1 2">
    <name type="scientific">Paenibacillus brasilensis</name>
    <dbReference type="NCBI Taxonomy" id="128574"/>
    <lineage>
        <taxon>Bacteria</taxon>
        <taxon>Bacillati</taxon>
        <taxon>Bacillota</taxon>
        <taxon>Bacilli</taxon>
        <taxon>Bacillales</taxon>
        <taxon>Paenibacillaceae</taxon>
        <taxon>Paenibacillus</taxon>
    </lineage>
</organism>
<evidence type="ECO:0000313" key="2">
    <source>
        <dbReference type="Proteomes" id="UP001242811"/>
    </source>
</evidence>
<dbReference type="EMBL" id="JAUSWA010000006">
    <property type="protein sequence ID" value="MDQ0493230.1"/>
    <property type="molecule type" value="Genomic_DNA"/>
</dbReference>
<name>A0ABU0KV14_9BACL</name>
<evidence type="ECO:0000313" key="1">
    <source>
        <dbReference type="EMBL" id="MDQ0493230.1"/>
    </source>
</evidence>
<proteinExistence type="predicted"/>
<reference evidence="1 2" key="1">
    <citation type="submission" date="2023-07" db="EMBL/GenBank/DDBJ databases">
        <title>Genomic Encyclopedia of Type Strains, Phase IV (KMG-IV): sequencing the most valuable type-strain genomes for metagenomic binning, comparative biology and taxonomic classification.</title>
        <authorList>
            <person name="Goeker M."/>
        </authorList>
    </citation>
    <scope>NUCLEOTIDE SEQUENCE [LARGE SCALE GENOMIC DNA]</scope>
    <source>
        <strain evidence="1 2">DSM 14914</strain>
    </source>
</reference>
<dbReference type="Proteomes" id="UP001242811">
    <property type="component" value="Unassembled WGS sequence"/>
</dbReference>